<dbReference type="Gene3D" id="1.10.530.10">
    <property type="match status" value="1"/>
</dbReference>
<keyword evidence="1" id="KW-0732">Signal</keyword>
<accession>A0A2K8KY46</accession>
<feature type="chain" id="PRO_5014927211" description="Transglycosylase SLT domain-containing protein" evidence="1">
    <location>
        <begin position="34"/>
        <end position="393"/>
    </location>
</feature>
<dbReference type="RefSeq" id="WP_100257703.1">
    <property type="nucleotide sequence ID" value="NZ_CP011797.1"/>
</dbReference>
<reference evidence="2 3" key="1">
    <citation type="journal article" date="2017" name="Environ. Microbiol.">
        <title>Genomic and physiological analyses of 'Reinekea forsetii' reveal a versatile opportunistic lifestyle during spring algae blooms.</title>
        <authorList>
            <person name="Avci B."/>
            <person name="Hahnke R.L."/>
            <person name="Chafee M."/>
            <person name="Fischer T."/>
            <person name="Gruber-Vodicka H."/>
            <person name="Tegetmeyer H.E."/>
            <person name="Harder J."/>
            <person name="Fuchs B.M."/>
            <person name="Amann R.I."/>
            <person name="Teeling H."/>
        </authorList>
    </citation>
    <scope>NUCLEOTIDE SEQUENCE [LARGE SCALE GENOMIC DNA]</scope>
    <source>
        <strain evidence="2 3">Hel1_31_D35</strain>
    </source>
</reference>
<dbReference type="KEGG" id="rfo:REIFOR_02315"/>
<dbReference type="EMBL" id="CP011797">
    <property type="protein sequence ID" value="ATX77446.1"/>
    <property type="molecule type" value="Genomic_DNA"/>
</dbReference>
<evidence type="ECO:0000313" key="3">
    <source>
        <dbReference type="Proteomes" id="UP000229757"/>
    </source>
</evidence>
<evidence type="ECO:0000256" key="1">
    <source>
        <dbReference type="SAM" id="SignalP"/>
    </source>
</evidence>
<organism evidence="2 3">
    <name type="scientific">Reinekea forsetii</name>
    <dbReference type="NCBI Taxonomy" id="1336806"/>
    <lineage>
        <taxon>Bacteria</taxon>
        <taxon>Pseudomonadati</taxon>
        <taxon>Pseudomonadota</taxon>
        <taxon>Gammaproteobacteria</taxon>
        <taxon>Oceanospirillales</taxon>
        <taxon>Saccharospirillaceae</taxon>
        <taxon>Reinekea</taxon>
    </lineage>
</organism>
<feature type="signal peptide" evidence="1">
    <location>
        <begin position="1"/>
        <end position="33"/>
    </location>
</feature>
<evidence type="ECO:0008006" key="4">
    <source>
        <dbReference type="Google" id="ProtNLM"/>
    </source>
</evidence>
<dbReference type="Proteomes" id="UP000229757">
    <property type="component" value="Chromosome"/>
</dbReference>
<dbReference type="AlphaFoldDB" id="A0A2K8KY46"/>
<evidence type="ECO:0000313" key="2">
    <source>
        <dbReference type="EMBL" id="ATX77446.1"/>
    </source>
</evidence>
<proteinExistence type="predicted"/>
<keyword evidence="3" id="KW-1185">Reference proteome</keyword>
<protein>
    <recommendedName>
        <fullName evidence="4">Transglycosylase SLT domain-containing protein</fullName>
    </recommendedName>
</protein>
<name>A0A2K8KY46_9GAMM</name>
<gene>
    <name evidence="2" type="ORF">REIFOR_02315</name>
</gene>
<dbReference type="OrthoDB" id="5699584at2"/>
<sequence>MSLYSASLKQSLRALRQAAVLASAWLAFSLASAEPLPSPPWLTVIRDTPYVFSAGLYNNLSTIRRWVLLEQSYCEVPQRHILFDQRGNFLTWFDNAATVDLNQDLLNTLRAQLFDEQRVHRWIGGSRLDIGYPFALGCDQPHVDLASALGRLLGTNRKDRVWGTWDNMVAGSEQQPIPLVDLVQQVFEDKAKRQDYVASKAVLTALLGQIIIESGAQKRSFSNAQAVGLMQLRPEVLADCEIAPRFHLHRMAQVDCVVRLYQQNDRNLRPAFDARFGTLPANKRERLYSLLLVQAYHSGIGRMLQLLGDDRVGQASRAMAASAERYSAEDLAVGMIFHNMGRIDLGLASLYYLIDVTIASDLVCAARPAVCPSSAPRPSVNDGLLNLPVQPRD</sequence>